<dbReference type="InterPro" id="IPR036291">
    <property type="entry name" value="NAD(P)-bd_dom_sf"/>
</dbReference>
<dbReference type="Pfam" id="PF00106">
    <property type="entry name" value="adh_short"/>
    <property type="match status" value="1"/>
</dbReference>
<dbReference type="PANTHER" id="PTHR44169">
    <property type="entry name" value="NADPH-DEPENDENT 1-ACYLDIHYDROXYACETONE PHOSPHATE REDUCTASE"/>
    <property type="match status" value="1"/>
</dbReference>
<dbReference type="GO" id="GO:0004806">
    <property type="term" value="F:triacylglycerol lipase activity"/>
    <property type="evidence" value="ECO:0007669"/>
    <property type="project" value="TreeGrafter"/>
</dbReference>
<evidence type="ECO:0000256" key="3">
    <source>
        <dbReference type="SAM" id="Phobius"/>
    </source>
</evidence>
<organism evidence="4 5">
    <name type="scientific">Hyaloscypha hepaticicola</name>
    <dbReference type="NCBI Taxonomy" id="2082293"/>
    <lineage>
        <taxon>Eukaryota</taxon>
        <taxon>Fungi</taxon>
        <taxon>Dikarya</taxon>
        <taxon>Ascomycota</taxon>
        <taxon>Pezizomycotina</taxon>
        <taxon>Leotiomycetes</taxon>
        <taxon>Helotiales</taxon>
        <taxon>Hyaloscyphaceae</taxon>
        <taxon>Hyaloscypha</taxon>
    </lineage>
</organism>
<dbReference type="GO" id="GO:0005783">
    <property type="term" value="C:endoplasmic reticulum"/>
    <property type="evidence" value="ECO:0007669"/>
    <property type="project" value="TreeGrafter"/>
</dbReference>
<dbReference type="GO" id="GO:0005811">
    <property type="term" value="C:lipid droplet"/>
    <property type="evidence" value="ECO:0007669"/>
    <property type="project" value="TreeGrafter"/>
</dbReference>
<sequence>MGQKSALIAGCNVTGDFLIEQAIESFRAANGVVLDILVNNSGGGHNMPLLDSQVAVAKKMSYMNLFGLVAVTQAFAPLLIASRESIVNIGSYKAAVNLLTDQLPIELSTFSVTEVADTMVGELAFKNAINVQAYAEEVAKNVIKSSPKKIRWLGGDVFLIWLAGAFGWATTWASPVSGFT</sequence>
<gene>
    <name evidence="4" type="ORF">NA56DRAFT_680464</name>
</gene>
<keyword evidence="5" id="KW-1185">Reference proteome</keyword>
<keyword evidence="3" id="KW-1133">Transmembrane helix</keyword>
<dbReference type="GO" id="GO:0006654">
    <property type="term" value="P:phosphatidic acid biosynthetic process"/>
    <property type="evidence" value="ECO:0007669"/>
    <property type="project" value="TreeGrafter"/>
</dbReference>
<proteinExistence type="inferred from homology"/>
<evidence type="ECO:0008006" key="6">
    <source>
        <dbReference type="Google" id="ProtNLM"/>
    </source>
</evidence>
<evidence type="ECO:0000313" key="4">
    <source>
        <dbReference type="EMBL" id="PMD19154.1"/>
    </source>
</evidence>
<name>A0A2J6PYW1_9HELO</name>
<keyword evidence="3" id="KW-0812">Transmembrane</keyword>
<dbReference type="GO" id="GO:0000140">
    <property type="term" value="F:acylglycerone-phosphate reductase (NADP+) activity"/>
    <property type="evidence" value="ECO:0007669"/>
    <property type="project" value="TreeGrafter"/>
</dbReference>
<dbReference type="InterPro" id="IPR002347">
    <property type="entry name" value="SDR_fam"/>
</dbReference>
<dbReference type="AlphaFoldDB" id="A0A2J6PYW1"/>
<comment type="similarity">
    <text evidence="1">Belongs to the short-chain dehydrogenases/reductases (SDR) family.</text>
</comment>
<dbReference type="Gene3D" id="3.40.50.720">
    <property type="entry name" value="NAD(P)-binding Rossmann-like Domain"/>
    <property type="match status" value="1"/>
</dbReference>
<reference evidence="4" key="1">
    <citation type="submission" date="2016-05" db="EMBL/GenBank/DDBJ databases">
        <title>A degradative enzymes factory behind the ericoid mycorrhizal symbiosis.</title>
        <authorList>
            <consortium name="DOE Joint Genome Institute"/>
            <person name="Martino E."/>
            <person name="Morin E."/>
            <person name="Grelet G."/>
            <person name="Kuo A."/>
            <person name="Kohler A."/>
            <person name="Daghino S."/>
            <person name="Barry K."/>
            <person name="Choi C."/>
            <person name="Cichocki N."/>
            <person name="Clum A."/>
            <person name="Copeland A."/>
            <person name="Hainaut M."/>
            <person name="Haridas S."/>
            <person name="Labutti K."/>
            <person name="Lindquist E."/>
            <person name="Lipzen A."/>
            <person name="Khouja H.-R."/>
            <person name="Murat C."/>
            <person name="Ohm R."/>
            <person name="Olson A."/>
            <person name="Spatafora J."/>
            <person name="Veneault-Fourrey C."/>
            <person name="Henrissat B."/>
            <person name="Grigoriev I."/>
            <person name="Martin F."/>
            <person name="Perotto S."/>
        </authorList>
    </citation>
    <scope>NUCLEOTIDE SEQUENCE [LARGE SCALE GENOMIC DNA]</scope>
    <source>
        <strain evidence="4">UAMH 7357</strain>
    </source>
</reference>
<dbReference type="Proteomes" id="UP000235672">
    <property type="component" value="Unassembled WGS sequence"/>
</dbReference>
<dbReference type="PANTHER" id="PTHR44169:SF3">
    <property type="entry name" value="SHORT-CHAIN DEHYDROGENASE SRDE"/>
    <property type="match status" value="1"/>
</dbReference>
<dbReference type="STRING" id="1745343.A0A2J6PYW1"/>
<feature type="transmembrane region" description="Helical" evidence="3">
    <location>
        <begin position="150"/>
        <end position="169"/>
    </location>
</feature>
<keyword evidence="2" id="KW-0560">Oxidoreductase</keyword>
<evidence type="ECO:0000256" key="2">
    <source>
        <dbReference type="ARBA" id="ARBA00023002"/>
    </source>
</evidence>
<dbReference type="OrthoDB" id="2102561at2759"/>
<keyword evidence="3" id="KW-0472">Membrane</keyword>
<evidence type="ECO:0000256" key="1">
    <source>
        <dbReference type="ARBA" id="ARBA00006484"/>
    </source>
</evidence>
<dbReference type="SUPFAM" id="SSF51735">
    <property type="entry name" value="NAD(P)-binding Rossmann-fold domains"/>
    <property type="match status" value="1"/>
</dbReference>
<evidence type="ECO:0000313" key="5">
    <source>
        <dbReference type="Proteomes" id="UP000235672"/>
    </source>
</evidence>
<accession>A0A2J6PYW1</accession>
<dbReference type="GO" id="GO:0019433">
    <property type="term" value="P:triglyceride catabolic process"/>
    <property type="evidence" value="ECO:0007669"/>
    <property type="project" value="TreeGrafter"/>
</dbReference>
<dbReference type="EMBL" id="KZ613491">
    <property type="protein sequence ID" value="PMD19154.1"/>
    <property type="molecule type" value="Genomic_DNA"/>
</dbReference>
<protein>
    <recommendedName>
        <fullName evidence="6">NAD(P)-binding protein</fullName>
    </recommendedName>
</protein>